<evidence type="ECO:0000259" key="4">
    <source>
        <dbReference type="Pfam" id="PF07804"/>
    </source>
</evidence>
<reference evidence="6 7" key="1">
    <citation type="submission" date="2020-07" db="EMBL/GenBank/DDBJ databases">
        <title>Genomic Encyclopedia of Type Strains, Phase IV (KMG-V): Genome sequencing to study the core and pangenomes of soil and plant-associated prokaryotes.</title>
        <authorList>
            <person name="Whitman W."/>
        </authorList>
    </citation>
    <scope>NUCLEOTIDE SEQUENCE [LARGE SCALE GENOMIC DNA]</scope>
    <source>
        <strain evidence="6 7">AN3</strain>
    </source>
</reference>
<proteinExistence type="inferred from homology"/>
<dbReference type="GO" id="GO:0005829">
    <property type="term" value="C:cytosol"/>
    <property type="evidence" value="ECO:0007669"/>
    <property type="project" value="TreeGrafter"/>
</dbReference>
<dbReference type="InterPro" id="IPR017508">
    <property type="entry name" value="HipA_N1"/>
</dbReference>
<dbReference type="Pfam" id="PF13657">
    <property type="entry name" value="Couple_hipA"/>
    <property type="match status" value="1"/>
</dbReference>
<name>A0A839EGD7_9HYPH</name>
<dbReference type="PANTHER" id="PTHR37419:SF8">
    <property type="entry name" value="TOXIN YJJJ"/>
    <property type="match status" value="1"/>
</dbReference>
<keyword evidence="3 6" id="KW-0418">Kinase</keyword>
<dbReference type="InterPro" id="IPR052028">
    <property type="entry name" value="HipA_Ser/Thr_kinase"/>
</dbReference>
<sequence length="440" mass="48715">MRLTLQIHFNGEWHHAATLELKDDVAGFQGASITDYDLDYFVTVASAEFAAGKTVRDHRALSVRYPVDLENRYSRNWPPFLLDLMPQGHARRKLADHLGLAEGSRASDLPLLLRSATGGIGNIRIKEAEEAETERLRGVQRQGVTEAEILERSDRFMEVADRFGMLASGSGGLQGEWPKVSMTQANDGLYYPDSFVTDDEAVRHVIVKLVRSNEPVDRLILEGEALYSRIAQEIGLKVSEPSTYAEGVLIIPRFDRKKSEGGGAVRLGQESLVSAIGVADFGHVGTHEAYIDVLRQSSADPFVDIVEYLKRDIANLALGNPDNHGRNSALSKHQNGMIRLSPLFDFAPMRLAKEGIVRSTRWATMRDDGRDHLPDWKRICAELMPDPAEQKAVAFALCTFAEHLQHAPDKGKDMGASPEILERAMGRCMEIADSVLAACQ</sequence>
<feature type="domain" description="HipA N-terminal subdomain 1" evidence="5">
    <location>
        <begin position="52"/>
        <end position="125"/>
    </location>
</feature>
<dbReference type="InterPro" id="IPR016869">
    <property type="entry name" value="UCP028135_HipA-like"/>
</dbReference>
<dbReference type="PANTHER" id="PTHR37419">
    <property type="entry name" value="SERINE/THREONINE-PROTEIN KINASE TOXIN HIPA"/>
    <property type="match status" value="1"/>
</dbReference>
<dbReference type="GO" id="GO:0004674">
    <property type="term" value="F:protein serine/threonine kinase activity"/>
    <property type="evidence" value="ECO:0007669"/>
    <property type="project" value="UniProtKB-EC"/>
</dbReference>
<comment type="similarity">
    <text evidence="1">Belongs to the HipA Ser/Thr kinase family.</text>
</comment>
<protein>
    <submittedName>
        <fullName evidence="6">Serine/threonine-protein kinase HipA</fullName>
        <ecNumber evidence="6">2.7.11.1</ecNumber>
    </submittedName>
</protein>
<evidence type="ECO:0000313" key="6">
    <source>
        <dbReference type="EMBL" id="MBA8879263.1"/>
    </source>
</evidence>
<dbReference type="PIRSF" id="PIRSF028135">
    <property type="entry name" value="UCP028135_HipA-like"/>
    <property type="match status" value="1"/>
</dbReference>
<organism evidence="6 7">
    <name type="scientific">Phyllobacterium myrsinacearum</name>
    <dbReference type="NCBI Taxonomy" id="28101"/>
    <lineage>
        <taxon>Bacteria</taxon>
        <taxon>Pseudomonadati</taxon>
        <taxon>Pseudomonadota</taxon>
        <taxon>Alphaproteobacteria</taxon>
        <taxon>Hyphomicrobiales</taxon>
        <taxon>Phyllobacteriaceae</taxon>
        <taxon>Phyllobacterium</taxon>
    </lineage>
</organism>
<dbReference type="RefSeq" id="WP_182549889.1">
    <property type="nucleotide sequence ID" value="NZ_JACGXN010000003.1"/>
</dbReference>
<keyword evidence="2 6" id="KW-0808">Transferase</keyword>
<feature type="domain" description="HipA-like C-terminal" evidence="4">
    <location>
        <begin position="173"/>
        <end position="384"/>
    </location>
</feature>
<evidence type="ECO:0000259" key="5">
    <source>
        <dbReference type="Pfam" id="PF13657"/>
    </source>
</evidence>
<dbReference type="Pfam" id="PF07804">
    <property type="entry name" value="HipA_C"/>
    <property type="match status" value="1"/>
</dbReference>
<evidence type="ECO:0000256" key="2">
    <source>
        <dbReference type="ARBA" id="ARBA00022679"/>
    </source>
</evidence>
<dbReference type="Proteomes" id="UP000549052">
    <property type="component" value="Unassembled WGS sequence"/>
</dbReference>
<accession>A0A839EGD7</accession>
<evidence type="ECO:0000256" key="3">
    <source>
        <dbReference type="ARBA" id="ARBA00022777"/>
    </source>
</evidence>
<dbReference type="EMBL" id="JACGXN010000003">
    <property type="protein sequence ID" value="MBA8879263.1"/>
    <property type="molecule type" value="Genomic_DNA"/>
</dbReference>
<evidence type="ECO:0000256" key="1">
    <source>
        <dbReference type="ARBA" id="ARBA00010164"/>
    </source>
</evidence>
<keyword evidence="7" id="KW-1185">Reference proteome</keyword>
<comment type="caution">
    <text evidence="6">The sequence shown here is derived from an EMBL/GenBank/DDBJ whole genome shotgun (WGS) entry which is preliminary data.</text>
</comment>
<evidence type="ECO:0000313" key="7">
    <source>
        <dbReference type="Proteomes" id="UP000549052"/>
    </source>
</evidence>
<dbReference type="EC" id="2.7.11.1" evidence="6"/>
<dbReference type="AlphaFoldDB" id="A0A839EGD7"/>
<dbReference type="InterPro" id="IPR012893">
    <property type="entry name" value="HipA-like_C"/>
</dbReference>
<gene>
    <name evidence="6" type="ORF">FHW16_002981</name>
</gene>